<accession>A0ABR6YEM6</accession>
<dbReference type="EMBL" id="JACOGA010000015">
    <property type="protein sequence ID" value="MBC3875016.1"/>
    <property type="molecule type" value="Genomic_DNA"/>
</dbReference>
<proteinExistence type="predicted"/>
<evidence type="ECO:0000259" key="1">
    <source>
        <dbReference type="Pfam" id="PF03205"/>
    </source>
</evidence>
<evidence type="ECO:0000313" key="2">
    <source>
        <dbReference type="EMBL" id="MBC3875016.1"/>
    </source>
</evidence>
<dbReference type="SUPFAM" id="SSF52540">
    <property type="entry name" value="P-loop containing nucleoside triphosphate hydrolases"/>
    <property type="match status" value="1"/>
</dbReference>
<protein>
    <submittedName>
        <fullName evidence="2">Molybdopterin-guanine dinucleotide biosynthesis protein B</fullName>
    </submittedName>
</protein>
<comment type="caution">
    <text evidence="2">The sequence shown here is derived from an EMBL/GenBank/DDBJ whole genome shotgun (WGS) entry which is preliminary data.</text>
</comment>
<dbReference type="Gene3D" id="3.40.50.300">
    <property type="entry name" value="P-loop containing nucleotide triphosphate hydrolases"/>
    <property type="match status" value="1"/>
</dbReference>
<dbReference type="PANTHER" id="PTHR40072:SF1">
    <property type="entry name" value="MOLYBDOPTERIN-GUANINE DINUCLEOTIDE BIOSYNTHESIS ADAPTER PROTEIN"/>
    <property type="match status" value="1"/>
</dbReference>
<keyword evidence="3" id="KW-1185">Reference proteome</keyword>
<name>A0ABR6YEM6_9BURK</name>
<dbReference type="InterPro" id="IPR052539">
    <property type="entry name" value="MGD_biosynthesis_adapter"/>
</dbReference>
<dbReference type="Proteomes" id="UP000624279">
    <property type="component" value="Unassembled WGS sequence"/>
</dbReference>
<organism evidence="2 3">
    <name type="scientific">Undibacterium flavidum</name>
    <dbReference type="NCBI Taxonomy" id="2762297"/>
    <lineage>
        <taxon>Bacteria</taxon>
        <taxon>Pseudomonadati</taxon>
        <taxon>Pseudomonadota</taxon>
        <taxon>Betaproteobacteria</taxon>
        <taxon>Burkholderiales</taxon>
        <taxon>Oxalobacteraceae</taxon>
        <taxon>Undibacterium</taxon>
    </lineage>
</organism>
<dbReference type="CDD" id="cd03116">
    <property type="entry name" value="MobB"/>
    <property type="match status" value="1"/>
</dbReference>
<dbReference type="InterPro" id="IPR004435">
    <property type="entry name" value="MobB_dom"/>
</dbReference>
<gene>
    <name evidence="2" type="primary">mobB</name>
    <name evidence="2" type="ORF">H8K55_15615</name>
</gene>
<dbReference type="NCBIfam" id="TIGR00176">
    <property type="entry name" value="mobB"/>
    <property type="match status" value="1"/>
</dbReference>
<feature type="domain" description="Molybdopterin-guanine dinucleotide biosynthesis protein B (MobB)" evidence="1">
    <location>
        <begin position="9"/>
        <end position="141"/>
    </location>
</feature>
<dbReference type="Pfam" id="PF03205">
    <property type="entry name" value="MobB"/>
    <property type="match status" value="1"/>
</dbReference>
<dbReference type="PANTHER" id="PTHR40072">
    <property type="entry name" value="MOLYBDOPTERIN-GUANINE DINUCLEOTIDE BIOSYNTHESIS ADAPTER PROTEIN-RELATED"/>
    <property type="match status" value="1"/>
</dbReference>
<sequence length="183" mass="20062">MGFTMRAAILGVVGWSGSGKTTLLEYLVKALAQSGKSINVIKHSHHDVTLEPAHKDSARLRNAGAGQVLLASPFRYAIVQELRATPEPSLSELLGKLDPADLTLVEGYKWSKLSKLEVYRPSLGKPAIYPNDEHIVAVASDLLKPADFPSTLTWLNLNCPEEVLAWIQLGLDRDEFSCEVENI</sequence>
<dbReference type="InterPro" id="IPR027417">
    <property type="entry name" value="P-loop_NTPase"/>
</dbReference>
<evidence type="ECO:0000313" key="3">
    <source>
        <dbReference type="Proteomes" id="UP000624279"/>
    </source>
</evidence>
<reference evidence="2 3" key="1">
    <citation type="submission" date="2020-08" db="EMBL/GenBank/DDBJ databases">
        <title>Novel species isolated from subtropical streams in China.</title>
        <authorList>
            <person name="Lu H."/>
        </authorList>
    </citation>
    <scope>NUCLEOTIDE SEQUENCE [LARGE SCALE GENOMIC DNA]</scope>
    <source>
        <strain evidence="2 3">LX15W</strain>
    </source>
</reference>